<dbReference type="Gene3D" id="3.40.390.10">
    <property type="entry name" value="Collagenase (Catalytic Domain)"/>
    <property type="match status" value="1"/>
</dbReference>
<dbReference type="InterPro" id="IPR010384">
    <property type="entry name" value="MtfA_fam"/>
</dbReference>
<reference evidence="1 2" key="1">
    <citation type="submission" date="2016-07" db="EMBL/GenBank/DDBJ databases">
        <title>Genome analysis of Flavihumibacter stibioxidans YS-17.</title>
        <authorList>
            <person name="Shi K."/>
            <person name="Han Y."/>
            <person name="Wang G."/>
        </authorList>
    </citation>
    <scope>NUCLEOTIDE SEQUENCE [LARGE SCALE GENOMIC DNA]</scope>
    <source>
        <strain evidence="1 2">YS-17</strain>
    </source>
</reference>
<name>A0ABR7M9T4_9BACT</name>
<dbReference type="Pfam" id="PF06167">
    <property type="entry name" value="Peptidase_M90"/>
    <property type="match status" value="1"/>
</dbReference>
<comment type="caution">
    <text evidence="1">The sequence shown here is derived from an EMBL/GenBank/DDBJ whole genome shotgun (WGS) entry which is preliminary data.</text>
</comment>
<dbReference type="PANTHER" id="PTHR30164">
    <property type="entry name" value="MTFA PEPTIDASE"/>
    <property type="match status" value="1"/>
</dbReference>
<dbReference type="InterPro" id="IPR042252">
    <property type="entry name" value="MtfA_N"/>
</dbReference>
<protein>
    <submittedName>
        <fullName evidence="1">Peptidase</fullName>
    </submittedName>
</protein>
<gene>
    <name evidence="1" type="ORF">BC349_12075</name>
</gene>
<organism evidence="1 2">
    <name type="scientific">Flavihumibacter stibioxidans</name>
    <dbReference type="NCBI Taxonomy" id="1834163"/>
    <lineage>
        <taxon>Bacteria</taxon>
        <taxon>Pseudomonadati</taxon>
        <taxon>Bacteroidota</taxon>
        <taxon>Chitinophagia</taxon>
        <taxon>Chitinophagales</taxon>
        <taxon>Chitinophagaceae</taxon>
        <taxon>Flavihumibacter</taxon>
    </lineage>
</organism>
<dbReference type="Gene3D" id="1.10.472.150">
    <property type="entry name" value="Glucose-regulated metallo-peptidase M90, N-terminal domain"/>
    <property type="match status" value="1"/>
</dbReference>
<dbReference type="Proteomes" id="UP000765802">
    <property type="component" value="Unassembled WGS sequence"/>
</dbReference>
<dbReference type="EMBL" id="MBUA01000023">
    <property type="protein sequence ID" value="MBC6491790.1"/>
    <property type="molecule type" value="Genomic_DNA"/>
</dbReference>
<dbReference type="PANTHER" id="PTHR30164:SF2">
    <property type="entry name" value="PROTEIN MTFA"/>
    <property type="match status" value="1"/>
</dbReference>
<dbReference type="InterPro" id="IPR024079">
    <property type="entry name" value="MetalloPept_cat_dom_sf"/>
</dbReference>
<dbReference type="SUPFAM" id="SSF55486">
    <property type="entry name" value="Metalloproteases ('zincins'), catalytic domain"/>
    <property type="match status" value="1"/>
</dbReference>
<sequence length="255" mass="29369">MFGILFFAAVLIGIYLWRKEKRTAAKAVQIPPDLAAILEGEVNYYRGLSEAEKTRFREELITFLQQTRIDAVGTDITDTDRVLVAASAVIPIFGFPEWHYRNLTDVLIYGDHFNEEFQAEGKNRQYMGMVGSGYMNGKMLLSKTALREGFSNKTDKYNTAIHEFVHLLDKADGAIDGIPEALLSRQYTLPWLDLVRRKMEEILKNKSDINPYGATDKTEFFAVAAEYFFERPDLLKSKHPKLYEMMELIFRQDNL</sequence>
<evidence type="ECO:0000313" key="1">
    <source>
        <dbReference type="EMBL" id="MBC6491790.1"/>
    </source>
</evidence>
<accession>A0ABR7M9T4</accession>
<evidence type="ECO:0000313" key="2">
    <source>
        <dbReference type="Proteomes" id="UP000765802"/>
    </source>
</evidence>
<dbReference type="RefSeq" id="WP_187257109.1">
    <property type="nucleotide sequence ID" value="NZ_JBHULF010000007.1"/>
</dbReference>
<dbReference type="CDD" id="cd20169">
    <property type="entry name" value="Peptidase_M90_mtfA"/>
    <property type="match status" value="1"/>
</dbReference>
<keyword evidence="2" id="KW-1185">Reference proteome</keyword>
<proteinExistence type="predicted"/>